<dbReference type="Gene3D" id="3.30.230.90">
    <property type="match status" value="1"/>
</dbReference>
<sequence>MGSFPVPHKKLSLEIKGNKTDLVICSYDDHFLVIATQIGAMGTILQARKEEGMAIQPTFNVSVIFGKRDEPMLVSCARQLIEHIRYISIYRSFFFLIQYQLLIL</sequence>
<accession>A0A5E4EPT0</accession>
<evidence type="ECO:0000313" key="1">
    <source>
        <dbReference type="EMBL" id="VVA17725.1"/>
    </source>
</evidence>
<keyword evidence="1" id="KW-0647">Proteasome</keyword>
<dbReference type="EMBL" id="CABIKO010000026">
    <property type="protein sequence ID" value="VVA17725.1"/>
    <property type="molecule type" value="Genomic_DNA"/>
</dbReference>
<gene>
    <name evidence="1" type="ORF">ALMOND_2B031486</name>
</gene>
<dbReference type="Pfam" id="PF10178">
    <property type="entry name" value="PAC3"/>
    <property type="match status" value="1"/>
</dbReference>
<organism evidence="1 2">
    <name type="scientific">Prunus dulcis</name>
    <name type="common">Almond</name>
    <name type="synonym">Amygdalus dulcis</name>
    <dbReference type="NCBI Taxonomy" id="3755"/>
    <lineage>
        <taxon>Eukaryota</taxon>
        <taxon>Viridiplantae</taxon>
        <taxon>Streptophyta</taxon>
        <taxon>Embryophyta</taxon>
        <taxon>Tracheophyta</taxon>
        <taxon>Spermatophyta</taxon>
        <taxon>Magnoliopsida</taxon>
        <taxon>eudicotyledons</taxon>
        <taxon>Gunneridae</taxon>
        <taxon>Pentapetalae</taxon>
        <taxon>rosids</taxon>
        <taxon>fabids</taxon>
        <taxon>Rosales</taxon>
        <taxon>Rosaceae</taxon>
        <taxon>Amygdaloideae</taxon>
        <taxon>Amygdaleae</taxon>
        <taxon>Prunus</taxon>
    </lineage>
</organism>
<dbReference type="PANTHER" id="PTHR31051:SF1">
    <property type="entry name" value="PROTEASOME ASSEMBLY CHAPERONE 3"/>
    <property type="match status" value="1"/>
</dbReference>
<protein>
    <submittedName>
        <fullName evidence="1">PREDICTED: proteasome</fullName>
    </submittedName>
</protein>
<dbReference type="GO" id="GO:0000502">
    <property type="term" value="C:proteasome complex"/>
    <property type="evidence" value="ECO:0007669"/>
    <property type="project" value="UniProtKB-KW"/>
</dbReference>
<dbReference type="Gramene" id="VVA17725">
    <property type="protein sequence ID" value="VVA17725"/>
    <property type="gene ID" value="Prudul26B031486"/>
</dbReference>
<reference evidence="2" key="1">
    <citation type="journal article" date="2020" name="Plant J.">
        <title>Transposons played a major role in the diversification between the closely related almond and peach genomes: results from the almond genome sequence.</title>
        <authorList>
            <person name="Alioto T."/>
            <person name="Alexiou K.G."/>
            <person name="Bardil A."/>
            <person name="Barteri F."/>
            <person name="Castanera R."/>
            <person name="Cruz F."/>
            <person name="Dhingra A."/>
            <person name="Duval H."/>
            <person name="Fernandez I Marti A."/>
            <person name="Frias L."/>
            <person name="Galan B."/>
            <person name="Garcia J.L."/>
            <person name="Howad W."/>
            <person name="Gomez-Garrido J."/>
            <person name="Gut M."/>
            <person name="Julca I."/>
            <person name="Morata J."/>
            <person name="Puigdomenech P."/>
            <person name="Ribeca P."/>
            <person name="Rubio Cabetas M.J."/>
            <person name="Vlasova A."/>
            <person name="Wirthensohn M."/>
            <person name="Garcia-Mas J."/>
            <person name="Gabaldon T."/>
            <person name="Casacuberta J.M."/>
            <person name="Arus P."/>
        </authorList>
    </citation>
    <scope>NUCLEOTIDE SEQUENCE [LARGE SCALE GENOMIC DNA]</scope>
    <source>
        <strain evidence="2">cv. Texas</strain>
    </source>
</reference>
<dbReference type="AlphaFoldDB" id="A0A5E4EPT0"/>
<name>A0A5E4EPT0_PRUDU</name>
<dbReference type="InterPro" id="IPR053720">
    <property type="entry name" value="Psm_Assembly_Chaperone"/>
</dbReference>
<evidence type="ECO:0000313" key="2">
    <source>
        <dbReference type="Proteomes" id="UP000327085"/>
    </source>
</evidence>
<proteinExistence type="predicted"/>
<dbReference type="InterPro" id="IPR018788">
    <property type="entry name" value="Proteasome_assmbl_chp_3"/>
</dbReference>
<dbReference type="GO" id="GO:0043248">
    <property type="term" value="P:proteasome assembly"/>
    <property type="evidence" value="ECO:0007669"/>
    <property type="project" value="InterPro"/>
</dbReference>
<dbReference type="PANTHER" id="PTHR31051">
    <property type="entry name" value="PROTEASOME ASSEMBLY CHAPERONE 3"/>
    <property type="match status" value="1"/>
</dbReference>
<dbReference type="Proteomes" id="UP000327085">
    <property type="component" value="Chromosome 3"/>
</dbReference>